<protein>
    <submittedName>
        <fullName evidence="1">Uncharacterized protein</fullName>
    </submittedName>
</protein>
<organism evidence="1 2">
    <name type="scientific">Daedalea quercina L-15889</name>
    <dbReference type="NCBI Taxonomy" id="1314783"/>
    <lineage>
        <taxon>Eukaryota</taxon>
        <taxon>Fungi</taxon>
        <taxon>Dikarya</taxon>
        <taxon>Basidiomycota</taxon>
        <taxon>Agaricomycotina</taxon>
        <taxon>Agaricomycetes</taxon>
        <taxon>Polyporales</taxon>
        <taxon>Fomitopsis</taxon>
    </lineage>
</organism>
<dbReference type="EMBL" id="KV429136">
    <property type="protein sequence ID" value="KZT64224.1"/>
    <property type="molecule type" value="Genomic_DNA"/>
</dbReference>
<sequence>MERRLSLPVTLRRWNCGCPFYVAPRYRLQPVRLRGNPLRYVQHGSQFLLLLSVVPGNILLYSTVHRASFIMHNATECQSLALDPGKSSRCCGRFVCLLHRHSRFALISERATNPVKASESTDIY</sequence>
<dbReference type="Proteomes" id="UP000076727">
    <property type="component" value="Unassembled WGS sequence"/>
</dbReference>
<keyword evidence="2" id="KW-1185">Reference proteome</keyword>
<gene>
    <name evidence="1" type="ORF">DAEQUDRAFT_46208</name>
</gene>
<reference evidence="1 2" key="1">
    <citation type="journal article" date="2016" name="Mol. Biol. Evol.">
        <title>Comparative Genomics of Early-Diverging Mushroom-Forming Fungi Provides Insights into the Origins of Lignocellulose Decay Capabilities.</title>
        <authorList>
            <person name="Nagy L.G."/>
            <person name="Riley R."/>
            <person name="Tritt A."/>
            <person name="Adam C."/>
            <person name="Daum C."/>
            <person name="Floudas D."/>
            <person name="Sun H."/>
            <person name="Yadav J.S."/>
            <person name="Pangilinan J."/>
            <person name="Larsson K.H."/>
            <person name="Matsuura K."/>
            <person name="Barry K."/>
            <person name="Labutti K."/>
            <person name="Kuo R."/>
            <person name="Ohm R.A."/>
            <person name="Bhattacharya S.S."/>
            <person name="Shirouzu T."/>
            <person name="Yoshinaga Y."/>
            <person name="Martin F.M."/>
            <person name="Grigoriev I.V."/>
            <person name="Hibbett D.S."/>
        </authorList>
    </citation>
    <scope>NUCLEOTIDE SEQUENCE [LARGE SCALE GENOMIC DNA]</scope>
    <source>
        <strain evidence="1 2">L-15889</strain>
    </source>
</reference>
<accession>A0A165LC39</accession>
<evidence type="ECO:0000313" key="2">
    <source>
        <dbReference type="Proteomes" id="UP000076727"/>
    </source>
</evidence>
<proteinExistence type="predicted"/>
<dbReference type="AlphaFoldDB" id="A0A165LC39"/>
<evidence type="ECO:0000313" key="1">
    <source>
        <dbReference type="EMBL" id="KZT64224.1"/>
    </source>
</evidence>
<name>A0A165LC39_9APHY</name>